<gene>
    <name evidence="2" type="ORF">SAMN06265361_1122</name>
</gene>
<keyword evidence="1" id="KW-0732">Signal</keyword>
<comment type="caution">
    <text evidence="2">The sequence shown here is derived from an EMBL/GenBank/DDBJ whole genome shotgun (WGS) entry which is preliminary data.</text>
</comment>
<reference evidence="2" key="1">
    <citation type="submission" date="2017-05" db="EMBL/GenBank/DDBJ databases">
        <authorList>
            <person name="Varghese N."/>
            <person name="Submissions S."/>
        </authorList>
    </citation>
    <scope>NUCLEOTIDE SEQUENCE</scope>
    <source>
        <strain evidence="2">DSM 45262</strain>
    </source>
</reference>
<feature type="chain" id="PRO_5041432910" description="Peptidase MA-like domain-containing protein" evidence="1">
    <location>
        <begin position="28"/>
        <end position="378"/>
    </location>
</feature>
<evidence type="ECO:0000313" key="3">
    <source>
        <dbReference type="Proteomes" id="UP001157946"/>
    </source>
</evidence>
<accession>A0AA45WS39</accession>
<dbReference type="Proteomes" id="UP001157946">
    <property type="component" value="Unassembled WGS sequence"/>
</dbReference>
<dbReference type="EMBL" id="FXTU01000012">
    <property type="protein sequence ID" value="SMP34767.1"/>
    <property type="molecule type" value="Genomic_DNA"/>
</dbReference>
<protein>
    <recommendedName>
        <fullName evidence="4">Peptidase MA-like domain-containing protein</fullName>
    </recommendedName>
</protein>
<proteinExistence type="predicted"/>
<organism evidence="2 3">
    <name type="scientific">Laceyella tengchongensis</name>
    <dbReference type="NCBI Taxonomy" id="574699"/>
    <lineage>
        <taxon>Bacteria</taxon>
        <taxon>Bacillati</taxon>
        <taxon>Bacillota</taxon>
        <taxon>Bacilli</taxon>
        <taxon>Bacillales</taxon>
        <taxon>Thermoactinomycetaceae</taxon>
        <taxon>Laceyella</taxon>
    </lineage>
</organism>
<evidence type="ECO:0000256" key="1">
    <source>
        <dbReference type="SAM" id="SignalP"/>
    </source>
</evidence>
<dbReference type="AlphaFoldDB" id="A0AA45WS39"/>
<evidence type="ECO:0008006" key="4">
    <source>
        <dbReference type="Google" id="ProtNLM"/>
    </source>
</evidence>
<name>A0AA45WS39_9BACL</name>
<sequence length="378" mass="43203">MRRKVLWIGLCVGIALLVGWCAQGAEAAERSVSGMAKEIGEIRQLFAQKEQALKEKNWLMYRATLDGENKTYLHEQKRWFQDAVRVIEPGSFRLQLLKVKAVGRGTAVVQVKQSYRMGKKAVSFSYPLSLKKRGDGWKDADLAFSVLKNERISVYYSDPVLEREATLAINTLQQAYEGLHGRMGWTTKGIEVKLYHRPEVFRQFVKPSLPEWAGGWHEANQAIKFIGGWGEDRLLAAGLVHELTHQMVSELSNDNAAYWLQEGAAMYYEAHLLPRLMVGHETKRLKRRMSLAELERAKLEKLPSDQAEQYYLSAYLAYKSLAERWGDRALGAVLRELGKYPYLDLDSSEKQPTLNQRTRNAWMRAFGRGIERMVGMSA</sequence>
<dbReference type="RefSeq" id="WP_102991392.1">
    <property type="nucleotide sequence ID" value="NZ_FXTU01000012.1"/>
</dbReference>
<feature type="signal peptide" evidence="1">
    <location>
        <begin position="1"/>
        <end position="27"/>
    </location>
</feature>
<keyword evidence="3" id="KW-1185">Reference proteome</keyword>
<evidence type="ECO:0000313" key="2">
    <source>
        <dbReference type="EMBL" id="SMP34767.1"/>
    </source>
</evidence>